<evidence type="ECO:0000313" key="1">
    <source>
        <dbReference type="EMBL" id="GAA0163259.1"/>
    </source>
</evidence>
<keyword evidence="2" id="KW-1185">Reference proteome</keyword>
<dbReference type="AlphaFoldDB" id="A0AAV3QGT5"/>
<sequence length="68" mass="7943">MIVSFYFMCIFDDDLELEEKHDDVGYVSERDFELEMEALAEYRNEVLEMIKGRGPNVARSSNGNDVME</sequence>
<dbReference type="Proteomes" id="UP001454036">
    <property type="component" value="Unassembled WGS sequence"/>
</dbReference>
<proteinExistence type="predicted"/>
<accession>A0AAV3QGT5</accession>
<name>A0AAV3QGT5_LITER</name>
<dbReference type="EMBL" id="BAABME010004699">
    <property type="protein sequence ID" value="GAA0163259.1"/>
    <property type="molecule type" value="Genomic_DNA"/>
</dbReference>
<comment type="caution">
    <text evidence="1">The sequence shown here is derived from an EMBL/GenBank/DDBJ whole genome shotgun (WGS) entry which is preliminary data.</text>
</comment>
<gene>
    <name evidence="1" type="ORF">LIER_19168</name>
</gene>
<protein>
    <submittedName>
        <fullName evidence="1">Uncharacterized protein</fullName>
    </submittedName>
</protein>
<organism evidence="1 2">
    <name type="scientific">Lithospermum erythrorhizon</name>
    <name type="common">Purple gromwell</name>
    <name type="synonym">Lithospermum officinale var. erythrorhizon</name>
    <dbReference type="NCBI Taxonomy" id="34254"/>
    <lineage>
        <taxon>Eukaryota</taxon>
        <taxon>Viridiplantae</taxon>
        <taxon>Streptophyta</taxon>
        <taxon>Embryophyta</taxon>
        <taxon>Tracheophyta</taxon>
        <taxon>Spermatophyta</taxon>
        <taxon>Magnoliopsida</taxon>
        <taxon>eudicotyledons</taxon>
        <taxon>Gunneridae</taxon>
        <taxon>Pentapetalae</taxon>
        <taxon>asterids</taxon>
        <taxon>lamiids</taxon>
        <taxon>Boraginales</taxon>
        <taxon>Boraginaceae</taxon>
        <taxon>Boraginoideae</taxon>
        <taxon>Lithospermeae</taxon>
        <taxon>Lithospermum</taxon>
    </lineage>
</organism>
<reference evidence="1 2" key="1">
    <citation type="submission" date="2024-01" db="EMBL/GenBank/DDBJ databases">
        <title>The complete chloroplast genome sequence of Lithospermum erythrorhizon: insights into the phylogenetic relationship among Boraginaceae species and the maternal lineages of purple gromwells.</title>
        <authorList>
            <person name="Okada T."/>
            <person name="Watanabe K."/>
        </authorList>
    </citation>
    <scope>NUCLEOTIDE SEQUENCE [LARGE SCALE GENOMIC DNA]</scope>
</reference>
<evidence type="ECO:0000313" key="2">
    <source>
        <dbReference type="Proteomes" id="UP001454036"/>
    </source>
</evidence>